<sequence length="388" mass="42990">MTQHSPALQVSIEQTLPMPIKGYFQCESGQLLALVGPSGAGKTSLIRMLSGLMQPQQGKVIVGDEVWCDTEQNICLSPQSRHVGMVFQNYALMPHFDAIENVSLPLLHLPKAERIKQAKRWLDHVGLTDAEQHRKPADLSGGQQQRVAVARALAREPKLMLLDEPFSAVDQMNRQSLYRLLADLRRELAIPIILVTHDLNEARMLADQLVVIDNGQILQQGTPSDIYNAPRNARVADLVGIHNRFLGEWIGPSEQSGQGLLRWKGQGLSVAQQPVLQVRDKGRLPEGQPVNWVIPSDGISLIKKNEISQQNDFHAEVTESRHLGEINLLTLTIEEVPGAEFVLTLSGSFRKNLPVGTKLGIRLDLSLVHVMPIRADGQGKNRLKINKA</sequence>
<dbReference type="InterPro" id="IPR008995">
    <property type="entry name" value="Mo/tungstate-bd_C_term_dom"/>
</dbReference>
<evidence type="ECO:0000313" key="6">
    <source>
        <dbReference type="Proteomes" id="UP000094379"/>
    </source>
</evidence>
<keyword evidence="6" id="KW-1185">Reference proteome</keyword>
<dbReference type="SUPFAM" id="SSF50331">
    <property type="entry name" value="MOP-like"/>
    <property type="match status" value="1"/>
</dbReference>
<keyword evidence="3 5" id="KW-0067">ATP-binding</keyword>
<evidence type="ECO:0000256" key="3">
    <source>
        <dbReference type="ARBA" id="ARBA00022840"/>
    </source>
</evidence>
<name>A0A1E3GX17_9GAMM</name>
<dbReference type="PANTHER" id="PTHR42781">
    <property type="entry name" value="SPERMIDINE/PUTRESCINE IMPORT ATP-BINDING PROTEIN POTA"/>
    <property type="match status" value="1"/>
</dbReference>
<dbReference type="Gene3D" id="3.40.50.300">
    <property type="entry name" value="P-loop containing nucleotide triphosphate hydrolases"/>
    <property type="match status" value="1"/>
</dbReference>
<dbReference type="AlphaFoldDB" id="A0A1E3GX17"/>
<dbReference type="PROSITE" id="PS00211">
    <property type="entry name" value="ABC_TRANSPORTER_1"/>
    <property type="match status" value="1"/>
</dbReference>
<dbReference type="EC" id="3.6.3.31" evidence="5"/>
<dbReference type="InterPro" id="IPR017871">
    <property type="entry name" value="ABC_transporter-like_CS"/>
</dbReference>
<proteinExistence type="predicted"/>
<dbReference type="STRING" id="291169.A9E74_00098"/>
<dbReference type="Proteomes" id="UP000094379">
    <property type="component" value="Unassembled WGS sequence"/>
</dbReference>
<dbReference type="EMBL" id="MCRI01000001">
    <property type="protein sequence ID" value="ODN68126.1"/>
    <property type="molecule type" value="Genomic_DNA"/>
</dbReference>
<accession>A0A1E3GX17</accession>
<dbReference type="InterPro" id="IPR003439">
    <property type="entry name" value="ABC_transporter-like_ATP-bd"/>
</dbReference>
<keyword evidence="2" id="KW-0547">Nucleotide-binding</keyword>
<keyword evidence="5" id="KW-0378">Hydrolase</keyword>
<dbReference type="GO" id="GO:0005524">
    <property type="term" value="F:ATP binding"/>
    <property type="evidence" value="ECO:0007669"/>
    <property type="project" value="UniProtKB-KW"/>
</dbReference>
<dbReference type="PATRIC" id="fig|291169.3.peg.98"/>
<comment type="caution">
    <text evidence="5">The sequence shown here is derived from an EMBL/GenBank/DDBJ whole genome shotgun (WGS) entry which is preliminary data.</text>
</comment>
<dbReference type="PANTHER" id="PTHR42781:SF9">
    <property type="entry name" value="AMINO ACID ABC TRANSPORTER, ATP-BINDING PROTEIN-RELATED"/>
    <property type="match status" value="1"/>
</dbReference>
<dbReference type="InterPro" id="IPR003593">
    <property type="entry name" value="AAA+_ATPase"/>
</dbReference>
<feature type="domain" description="ABC transporter" evidence="4">
    <location>
        <begin position="3"/>
        <end position="239"/>
    </location>
</feature>
<keyword evidence="1" id="KW-0813">Transport</keyword>
<evidence type="ECO:0000256" key="2">
    <source>
        <dbReference type="ARBA" id="ARBA00022741"/>
    </source>
</evidence>
<dbReference type="RefSeq" id="WP_069294712.1">
    <property type="nucleotide sequence ID" value="NZ_MCRI01000001.1"/>
</dbReference>
<dbReference type="Pfam" id="PF00005">
    <property type="entry name" value="ABC_tran"/>
    <property type="match status" value="1"/>
</dbReference>
<dbReference type="PROSITE" id="PS50893">
    <property type="entry name" value="ABC_TRANSPORTER_2"/>
    <property type="match status" value="1"/>
</dbReference>
<reference evidence="5 6" key="1">
    <citation type="submission" date="2016-07" db="EMBL/GenBank/DDBJ databases">
        <title>Draft Genome Sequence of Methylophaga muralis Bur 1.</title>
        <authorList>
            <person name="Vasilenko O.V."/>
            <person name="Doronina N.V."/>
            <person name="Shmareva M.N."/>
            <person name="Tarlachkov S.V."/>
            <person name="Mustakhimov I."/>
            <person name="Trotsenko Y.A."/>
        </authorList>
    </citation>
    <scope>NUCLEOTIDE SEQUENCE [LARGE SCALE GENOMIC DNA]</scope>
    <source>
        <strain evidence="5 6">Bur 1</strain>
    </source>
</reference>
<evidence type="ECO:0000259" key="4">
    <source>
        <dbReference type="PROSITE" id="PS50893"/>
    </source>
</evidence>
<dbReference type="InterPro" id="IPR027417">
    <property type="entry name" value="P-loop_NTPase"/>
</dbReference>
<gene>
    <name evidence="5" type="primary">potA</name>
    <name evidence="5" type="ORF">A9E74_00098</name>
</gene>
<dbReference type="SUPFAM" id="SSF52540">
    <property type="entry name" value="P-loop containing nucleoside triphosphate hydrolases"/>
    <property type="match status" value="1"/>
</dbReference>
<dbReference type="GO" id="GO:0016887">
    <property type="term" value="F:ATP hydrolysis activity"/>
    <property type="evidence" value="ECO:0007669"/>
    <property type="project" value="InterPro"/>
</dbReference>
<evidence type="ECO:0000313" key="5">
    <source>
        <dbReference type="EMBL" id="ODN68126.1"/>
    </source>
</evidence>
<organism evidence="5 6">
    <name type="scientific">Methylophaga muralis</name>
    <dbReference type="NCBI Taxonomy" id="291169"/>
    <lineage>
        <taxon>Bacteria</taxon>
        <taxon>Pseudomonadati</taxon>
        <taxon>Pseudomonadota</taxon>
        <taxon>Gammaproteobacteria</taxon>
        <taxon>Thiotrichales</taxon>
        <taxon>Piscirickettsiaceae</taxon>
        <taxon>Methylophaga</taxon>
    </lineage>
</organism>
<protein>
    <submittedName>
        <fullName evidence="5">Spermidine/putrescine import ATP-binding protein PotA</fullName>
        <ecNumber evidence="5">3.6.3.31</ecNumber>
    </submittedName>
</protein>
<dbReference type="SMART" id="SM00382">
    <property type="entry name" value="AAA"/>
    <property type="match status" value="1"/>
</dbReference>
<dbReference type="InterPro" id="IPR050093">
    <property type="entry name" value="ABC_SmlMolc_Importer"/>
</dbReference>
<evidence type="ECO:0000256" key="1">
    <source>
        <dbReference type="ARBA" id="ARBA00022448"/>
    </source>
</evidence>